<dbReference type="FunFam" id="3.30.160.60:FF:000624">
    <property type="entry name" value="zinc finger protein 697"/>
    <property type="match status" value="1"/>
</dbReference>
<keyword evidence="3" id="KW-0479">Metal-binding</keyword>
<dbReference type="GO" id="GO:0003700">
    <property type="term" value="F:DNA-binding transcription factor activity"/>
    <property type="evidence" value="ECO:0007669"/>
    <property type="project" value="TreeGrafter"/>
</dbReference>
<keyword evidence="9" id="KW-0238">DNA-binding</keyword>
<dbReference type="Proteomes" id="UP000694620">
    <property type="component" value="Chromosome 10"/>
</dbReference>
<dbReference type="OrthoDB" id="6077919at2759"/>
<dbReference type="GO" id="GO:0000978">
    <property type="term" value="F:RNA polymerase II cis-regulatory region sequence-specific DNA binding"/>
    <property type="evidence" value="ECO:0007669"/>
    <property type="project" value="TreeGrafter"/>
</dbReference>
<reference evidence="14" key="2">
    <citation type="submission" date="2025-08" db="UniProtKB">
        <authorList>
            <consortium name="Ensembl"/>
        </authorList>
    </citation>
    <scope>IDENTIFICATION</scope>
</reference>
<feature type="domain" description="C2H2-type" evidence="13">
    <location>
        <begin position="293"/>
        <end position="320"/>
    </location>
</feature>
<dbReference type="Ensembl" id="ENSECRT00000010334.1">
    <property type="protein sequence ID" value="ENSECRP00000010168.1"/>
    <property type="gene ID" value="ENSECRG00000006783.1"/>
</dbReference>
<reference evidence="14" key="1">
    <citation type="submission" date="2021-06" db="EMBL/GenBank/DDBJ databases">
        <authorList>
            <consortium name="Wellcome Sanger Institute Data Sharing"/>
        </authorList>
    </citation>
    <scope>NUCLEOTIDE SEQUENCE [LARGE SCALE GENOMIC DNA]</scope>
</reference>
<dbReference type="RefSeq" id="XP_028668206.1">
    <property type="nucleotide sequence ID" value="XM_028812373.2"/>
</dbReference>
<dbReference type="InterPro" id="IPR036236">
    <property type="entry name" value="Znf_C2H2_sf"/>
</dbReference>
<keyword evidence="4" id="KW-0677">Repeat</keyword>
<name>A0A8C4RZV8_ERPCA</name>
<dbReference type="FunFam" id="3.30.160.60:FF:000038">
    <property type="entry name" value="Zinc finger protein 624"/>
    <property type="match status" value="1"/>
</dbReference>
<dbReference type="AlphaFoldDB" id="A0A8C4RZV8"/>
<keyword evidence="6" id="KW-0862">Zinc</keyword>
<dbReference type="PANTHER" id="PTHR24390:SF159">
    <property type="entry name" value="GROWTH FACTOR INDEPENDENT 1 TRANSCRIPTIONAL REPRESSOR"/>
    <property type="match status" value="1"/>
</dbReference>
<evidence type="ECO:0000256" key="8">
    <source>
        <dbReference type="ARBA" id="ARBA00023015"/>
    </source>
</evidence>
<keyword evidence="8" id="KW-0805">Transcription regulation</keyword>
<feature type="domain" description="C2H2-type" evidence="13">
    <location>
        <begin position="519"/>
        <end position="546"/>
    </location>
</feature>
<dbReference type="FunFam" id="3.30.160.60:FF:000690">
    <property type="entry name" value="Zinc finger protein 354C"/>
    <property type="match status" value="1"/>
</dbReference>
<evidence type="ECO:0000256" key="5">
    <source>
        <dbReference type="ARBA" id="ARBA00022771"/>
    </source>
</evidence>
<dbReference type="FunFam" id="3.30.160.60:FF:000688">
    <property type="entry name" value="zinc finger protein 197 isoform X1"/>
    <property type="match status" value="1"/>
</dbReference>
<proteinExistence type="predicted"/>
<dbReference type="SUPFAM" id="SSF57667">
    <property type="entry name" value="beta-beta-alpha zinc fingers"/>
    <property type="match status" value="7"/>
</dbReference>
<dbReference type="SMART" id="SM00355">
    <property type="entry name" value="ZnF_C2H2"/>
    <property type="match status" value="13"/>
</dbReference>
<feature type="domain" description="C2H2-type" evidence="13">
    <location>
        <begin position="547"/>
        <end position="574"/>
    </location>
</feature>
<dbReference type="FunFam" id="3.30.160.60:FF:000446">
    <property type="entry name" value="Zinc finger protein"/>
    <property type="match status" value="1"/>
</dbReference>
<evidence type="ECO:0000313" key="14">
    <source>
        <dbReference type="Ensembl" id="ENSECRP00000010168.1"/>
    </source>
</evidence>
<feature type="domain" description="C2H2-type" evidence="13">
    <location>
        <begin position="378"/>
        <end position="405"/>
    </location>
</feature>
<dbReference type="GeneTree" id="ENSGT01150000286941"/>
<evidence type="ECO:0000256" key="12">
    <source>
        <dbReference type="PROSITE-ProRule" id="PRU00042"/>
    </source>
</evidence>
<keyword evidence="2" id="KW-1017">Isopeptide bond</keyword>
<sequence length="602" mass="70167">MESFQEPVAPIQWVVSEDKEVRMKEEEIPIIYRLVPSQAAVPNTGIGDDDVQEDSFKSRAEVKHEEDEKCCTTSAVINLMDMSSLNGAPINFVKVCCPYPTLHKFTSACFEGEDFEQLPNHAKKSLDYKDEQVEDGYYMEQHIVKFHKDQFKNKLENKIVRLRNYSDSGLTAPVEVVQPSYSSSAEHKQVHLSTGKAHQKHTACQEENLQHQCNECGKIFRDLGLLQRHLIVHKQLLGQISFVESGDSVDKSVDLFQYFRWRRRFRCDECGKSFRYASTLEKHRLFHEGKLPYQCGDCGRNFKELPHLKMHQKIHQGVPPSFCCLDCGKVFKNAKHLRRHKRIHTGDMPYHCSECDKKFRDSERLRRHQRIHTGEMPYPCDECDKRFRFSGDLRKHQRIHTGVMPYQCTVCGKHFRESSTLKKHELIHSGKAPFNCSDCGKRFNQVGNLKRHQQIHTGMAPYKCTECDKCFNHVDNLKRHIQVHMVDSLYHCDECNSSFRSAACLKKHQQVHRRVNSLYMCGDCEKTFKHASDFKKHQRIHTGEMPYLCTTCNKSFNHLGNLKKHLLIHSGEMPFECPDCGKRFNQLGNMKKHRNIHLKKQT</sequence>
<feature type="domain" description="C2H2-type" evidence="13">
    <location>
        <begin position="575"/>
        <end position="602"/>
    </location>
</feature>
<feature type="domain" description="C2H2-type" evidence="13">
    <location>
        <begin position="406"/>
        <end position="433"/>
    </location>
</feature>
<gene>
    <name evidence="14" type="primary">LOC114659738</name>
</gene>
<evidence type="ECO:0000256" key="7">
    <source>
        <dbReference type="ARBA" id="ARBA00022843"/>
    </source>
</evidence>
<dbReference type="Pfam" id="PF00096">
    <property type="entry name" value="zf-C2H2"/>
    <property type="match status" value="13"/>
</dbReference>
<evidence type="ECO:0000256" key="3">
    <source>
        <dbReference type="ARBA" id="ARBA00022723"/>
    </source>
</evidence>
<dbReference type="GO" id="GO:0006357">
    <property type="term" value="P:regulation of transcription by RNA polymerase II"/>
    <property type="evidence" value="ECO:0007669"/>
    <property type="project" value="TreeGrafter"/>
</dbReference>
<feature type="domain" description="C2H2-type" evidence="13">
    <location>
        <begin position="211"/>
        <end position="233"/>
    </location>
</feature>
<dbReference type="FunFam" id="3.30.160.60:FF:001732">
    <property type="entry name" value="Zgc:162936"/>
    <property type="match status" value="1"/>
</dbReference>
<dbReference type="PROSITE" id="PS50157">
    <property type="entry name" value="ZINC_FINGER_C2H2_2"/>
    <property type="match status" value="13"/>
</dbReference>
<feature type="domain" description="C2H2-type" evidence="13">
    <location>
        <begin position="462"/>
        <end position="484"/>
    </location>
</feature>
<evidence type="ECO:0000256" key="2">
    <source>
        <dbReference type="ARBA" id="ARBA00022499"/>
    </source>
</evidence>
<evidence type="ECO:0000256" key="1">
    <source>
        <dbReference type="ARBA" id="ARBA00004123"/>
    </source>
</evidence>
<feature type="domain" description="C2H2-type" evidence="13">
    <location>
        <begin position="350"/>
        <end position="377"/>
    </location>
</feature>
<dbReference type="RefSeq" id="XP_028668207.1">
    <property type="nucleotide sequence ID" value="XM_028812374.2"/>
</dbReference>
<dbReference type="Gene3D" id="3.30.160.60">
    <property type="entry name" value="Classic Zinc Finger"/>
    <property type="match status" value="12"/>
</dbReference>
<reference evidence="14" key="3">
    <citation type="submission" date="2025-09" db="UniProtKB">
        <authorList>
            <consortium name="Ensembl"/>
        </authorList>
    </citation>
    <scope>IDENTIFICATION</scope>
</reference>
<evidence type="ECO:0000256" key="4">
    <source>
        <dbReference type="ARBA" id="ARBA00022737"/>
    </source>
</evidence>
<keyword evidence="11" id="KW-0539">Nucleus</keyword>
<keyword evidence="5 12" id="KW-0863">Zinc-finger</keyword>
<dbReference type="GO" id="GO:0045893">
    <property type="term" value="P:positive regulation of DNA-templated transcription"/>
    <property type="evidence" value="ECO:0007669"/>
    <property type="project" value="UniProtKB-ARBA"/>
</dbReference>
<accession>A0A8C4RZV8</accession>
<dbReference type="PROSITE" id="PS00028">
    <property type="entry name" value="ZINC_FINGER_C2H2_1"/>
    <property type="match status" value="13"/>
</dbReference>
<dbReference type="FunFam" id="3.30.160.60:FF:000358">
    <property type="entry name" value="zinc finger protein 24"/>
    <property type="match status" value="1"/>
</dbReference>
<evidence type="ECO:0000256" key="10">
    <source>
        <dbReference type="ARBA" id="ARBA00023163"/>
    </source>
</evidence>
<protein>
    <submittedName>
        <fullName evidence="14">Zinc finger protein 883-like</fullName>
    </submittedName>
</protein>
<feature type="domain" description="C2H2-type" evidence="13">
    <location>
        <begin position="434"/>
        <end position="461"/>
    </location>
</feature>
<feature type="domain" description="C2H2-type" evidence="13">
    <location>
        <begin position="322"/>
        <end position="349"/>
    </location>
</feature>
<evidence type="ECO:0000256" key="6">
    <source>
        <dbReference type="ARBA" id="ARBA00022833"/>
    </source>
</evidence>
<keyword evidence="10" id="KW-0804">Transcription</keyword>
<dbReference type="InterPro" id="IPR013087">
    <property type="entry name" value="Znf_C2H2_type"/>
</dbReference>
<dbReference type="GO" id="GO:0005634">
    <property type="term" value="C:nucleus"/>
    <property type="evidence" value="ECO:0007669"/>
    <property type="project" value="UniProtKB-SubCell"/>
</dbReference>
<keyword evidence="7" id="KW-0832">Ubl conjugation</keyword>
<evidence type="ECO:0000256" key="11">
    <source>
        <dbReference type="ARBA" id="ARBA00023242"/>
    </source>
</evidence>
<dbReference type="GO" id="GO:0008270">
    <property type="term" value="F:zinc ion binding"/>
    <property type="evidence" value="ECO:0007669"/>
    <property type="project" value="UniProtKB-KW"/>
</dbReference>
<dbReference type="GO" id="GO:0005694">
    <property type="term" value="C:chromosome"/>
    <property type="evidence" value="ECO:0007669"/>
    <property type="project" value="UniProtKB-ARBA"/>
</dbReference>
<keyword evidence="15" id="KW-1185">Reference proteome</keyword>
<organism evidence="14 15">
    <name type="scientific">Erpetoichthys calabaricus</name>
    <name type="common">Rope fish</name>
    <name type="synonym">Calamoichthys calabaricus</name>
    <dbReference type="NCBI Taxonomy" id="27687"/>
    <lineage>
        <taxon>Eukaryota</taxon>
        <taxon>Metazoa</taxon>
        <taxon>Chordata</taxon>
        <taxon>Craniata</taxon>
        <taxon>Vertebrata</taxon>
        <taxon>Euteleostomi</taxon>
        <taxon>Actinopterygii</taxon>
        <taxon>Polypteriformes</taxon>
        <taxon>Polypteridae</taxon>
        <taxon>Erpetoichthys</taxon>
    </lineage>
</organism>
<dbReference type="PANTHER" id="PTHR24390">
    <property type="entry name" value="ZINC FINGER PROTEIN"/>
    <property type="match status" value="1"/>
</dbReference>
<evidence type="ECO:0000256" key="9">
    <source>
        <dbReference type="ARBA" id="ARBA00023125"/>
    </source>
</evidence>
<evidence type="ECO:0000259" key="13">
    <source>
        <dbReference type="PROSITE" id="PS50157"/>
    </source>
</evidence>
<dbReference type="GeneID" id="114659738"/>
<evidence type="ECO:0000313" key="15">
    <source>
        <dbReference type="Proteomes" id="UP000694620"/>
    </source>
</evidence>
<feature type="domain" description="C2H2-type" evidence="13">
    <location>
        <begin position="490"/>
        <end position="517"/>
    </location>
</feature>
<comment type="subcellular location">
    <subcellularLocation>
        <location evidence="1">Nucleus</location>
    </subcellularLocation>
</comment>
<dbReference type="FunFam" id="3.30.160.60:FF:000149">
    <property type="entry name" value="Zinc finger protein 569"/>
    <property type="match status" value="1"/>
</dbReference>
<feature type="domain" description="C2H2-type" evidence="13">
    <location>
        <begin position="265"/>
        <end position="292"/>
    </location>
</feature>
<dbReference type="RefSeq" id="XP_028668208.1">
    <property type="nucleotide sequence ID" value="XM_028812375.2"/>
</dbReference>
<dbReference type="FunFam" id="3.30.160.60:FF:002343">
    <property type="entry name" value="Zinc finger protein 33A"/>
    <property type="match status" value="2"/>
</dbReference>